<protein>
    <submittedName>
        <fullName evidence="2">Uncharacterized protein</fullName>
    </submittedName>
</protein>
<dbReference type="Proteomes" id="UP000816034">
    <property type="component" value="Unassembled WGS sequence"/>
</dbReference>
<evidence type="ECO:0000256" key="1">
    <source>
        <dbReference type="SAM" id="MobiDB-lite"/>
    </source>
</evidence>
<feature type="compositionally biased region" description="Polar residues" evidence="1">
    <location>
        <begin position="19"/>
        <end position="29"/>
    </location>
</feature>
<gene>
    <name evidence="2" type="ORF">C9374_009748</name>
</gene>
<feature type="region of interest" description="Disordered" evidence="1">
    <location>
        <begin position="1"/>
        <end position="32"/>
    </location>
</feature>
<evidence type="ECO:0000313" key="3">
    <source>
        <dbReference type="Proteomes" id="UP000816034"/>
    </source>
</evidence>
<reference evidence="2 3" key="1">
    <citation type="journal article" date="2018" name="BMC Genomics">
        <title>The genome of Naegleria lovaniensis, the basis for a comparative approach to unravel pathogenicity factors of the human pathogenic amoeba N. fowleri.</title>
        <authorList>
            <person name="Liechti N."/>
            <person name="Schurch N."/>
            <person name="Bruggmann R."/>
            <person name="Wittwer M."/>
        </authorList>
    </citation>
    <scope>NUCLEOTIDE SEQUENCE [LARGE SCALE GENOMIC DNA]</scope>
    <source>
        <strain evidence="2 3">ATCC 30569</strain>
    </source>
</reference>
<organism evidence="2 3">
    <name type="scientific">Naegleria lovaniensis</name>
    <name type="common">Amoeba</name>
    <dbReference type="NCBI Taxonomy" id="51637"/>
    <lineage>
        <taxon>Eukaryota</taxon>
        <taxon>Discoba</taxon>
        <taxon>Heterolobosea</taxon>
        <taxon>Tetramitia</taxon>
        <taxon>Eutetramitia</taxon>
        <taxon>Vahlkampfiidae</taxon>
        <taxon>Naegleria</taxon>
    </lineage>
</organism>
<comment type="caution">
    <text evidence="2">The sequence shown here is derived from an EMBL/GenBank/DDBJ whole genome shotgun (WGS) entry which is preliminary data.</text>
</comment>
<sequence>MENTPPKASHFAAHKATLSPPTRMNSTKDSPVKNILLIPPQRKRLMEETIRKMSPDDREKLVQAIYAKSAKLSTEYHINIFNQKTSHIKQEE</sequence>
<accession>A0AA88KRB5</accession>
<name>A0AA88KRB5_NAELO</name>
<keyword evidence="3" id="KW-1185">Reference proteome</keyword>
<dbReference type="EMBL" id="PYSW02000003">
    <property type="protein sequence ID" value="KAG2393171.1"/>
    <property type="molecule type" value="Genomic_DNA"/>
</dbReference>
<dbReference type="GeneID" id="68102202"/>
<dbReference type="RefSeq" id="XP_044555065.1">
    <property type="nucleotide sequence ID" value="XM_044699969.1"/>
</dbReference>
<proteinExistence type="predicted"/>
<dbReference type="AlphaFoldDB" id="A0AA88KRB5"/>
<evidence type="ECO:0000313" key="2">
    <source>
        <dbReference type="EMBL" id="KAG2393171.1"/>
    </source>
</evidence>